<keyword evidence="2" id="KW-1185">Reference proteome</keyword>
<evidence type="ECO:0000313" key="1">
    <source>
        <dbReference type="EMBL" id="KAK3261346.1"/>
    </source>
</evidence>
<reference evidence="1 2" key="1">
    <citation type="journal article" date="2015" name="Genome Biol. Evol.">
        <title>Comparative Genomics of a Bacterivorous Green Alga Reveals Evolutionary Causalities and Consequences of Phago-Mixotrophic Mode of Nutrition.</title>
        <authorList>
            <person name="Burns J.A."/>
            <person name="Paasch A."/>
            <person name="Narechania A."/>
            <person name="Kim E."/>
        </authorList>
    </citation>
    <scope>NUCLEOTIDE SEQUENCE [LARGE SCALE GENOMIC DNA]</scope>
    <source>
        <strain evidence="1 2">PLY_AMNH</strain>
    </source>
</reference>
<dbReference type="EMBL" id="LGRX02016964">
    <property type="protein sequence ID" value="KAK3261346.1"/>
    <property type="molecule type" value="Genomic_DNA"/>
</dbReference>
<name>A0AAE0KUM7_9CHLO</name>
<dbReference type="AlphaFoldDB" id="A0AAE0KUM7"/>
<organism evidence="1 2">
    <name type="scientific">Cymbomonas tetramitiformis</name>
    <dbReference type="NCBI Taxonomy" id="36881"/>
    <lineage>
        <taxon>Eukaryota</taxon>
        <taxon>Viridiplantae</taxon>
        <taxon>Chlorophyta</taxon>
        <taxon>Pyramimonadophyceae</taxon>
        <taxon>Pyramimonadales</taxon>
        <taxon>Pyramimonadaceae</taxon>
        <taxon>Cymbomonas</taxon>
    </lineage>
</organism>
<comment type="caution">
    <text evidence="1">The sequence shown here is derived from an EMBL/GenBank/DDBJ whole genome shotgun (WGS) entry which is preliminary data.</text>
</comment>
<evidence type="ECO:0000313" key="2">
    <source>
        <dbReference type="Proteomes" id="UP001190700"/>
    </source>
</evidence>
<proteinExistence type="predicted"/>
<accession>A0AAE0KUM7</accession>
<protein>
    <submittedName>
        <fullName evidence="1">Uncharacterized protein</fullName>
    </submittedName>
</protein>
<dbReference type="Proteomes" id="UP001190700">
    <property type="component" value="Unassembled WGS sequence"/>
</dbReference>
<sequence>MADFEPSYEQTFSAYTAMADFEPNRSEVLVLLTAAPTCQSVMRAFWQMVLRAPRHRRWDGGVDTRPDAIPPRRARRHPMRQGFFWPMPVFLPPALGLDHAPPSPDYSPGVSAV</sequence>
<gene>
    <name evidence="1" type="ORF">CYMTET_29742</name>
</gene>